<gene>
    <name evidence="1" type="ORF">PORY_002348</name>
</gene>
<dbReference type="Proteomes" id="UP000768646">
    <property type="component" value="Unassembled WGS sequence"/>
</dbReference>
<sequence>MYDKEPQKVCGKWTQNSFALLGIVAKIIIFVGHFSFISFLVQAGQLYRTVDLCGRLYCFSGFEVTIKSRLS</sequence>
<keyword evidence="2" id="KW-1185">Reference proteome</keyword>
<organism evidence="1 2">
    <name type="scientific">Pneumocystis oryctolagi</name>
    <dbReference type="NCBI Taxonomy" id="42067"/>
    <lineage>
        <taxon>Eukaryota</taxon>
        <taxon>Fungi</taxon>
        <taxon>Dikarya</taxon>
        <taxon>Ascomycota</taxon>
        <taxon>Taphrinomycotina</taxon>
        <taxon>Pneumocystomycetes</taxon>
        <taxon>Pneumocystaceae</taxon>
        <taxon>Pneumocystis</taxon>
    </lineage>
</organism>
<reference evidence="1 2" key="1">
    <citation type="journal article" date="2021" name="Commun. Biol.">
        <title>Genomic insights into the host specific adaptation of the Pneumocystis genus.</title>
        <authorList>
            <person name="Cisse O.H."/>
            <person name="Ma L."/>
            <person name="Dekker J.P."/>
            <person name="Khil P.P."/>
            <person name="Youn J.-H."/>
            <person name="Brenchley J.M."/>
            <person name="Blair R."/>
            <person name="Pahar B."/>
            <person name="Chabe M."/>
            <person name="Van Rompay K.K.A."/>
            <person name="Keesler R."/>
            <person name="Sukura A."/>
            <person name="Hirsch V."/>
            <person name="Kutty G."/>
            <person name="Liu Y."/>
            <person name="Peng L."/>
            <person name="Chen J."/>
            <person name="Song J."/>
            <person name="Weissenbacher-Lang C."/>
            <person name="Xu J."/>
            <person name="Upham N.S."/>
            <person name="Stajich J.E."/>
            <person name="Cuomo C.A."/>
            <person name="Cushion M.T."/>
            <person name="Kovacs J.A."/>
        </authorList>
    </citation>
    <scope>NUCLEOTIDE SEQUENCE [LARGE SCALE GENOMIC DNA]</scope>
    <source>
        <strain evidence="1 2">RABM</strain>
    </source>
</reference>
<evidence type="ECO:0000313" key="2">
    <source>
        <dbReference type="Proteomes" id="UP000768646"/>
    </source>
</evidence>
<dbReference type="EMBL" id="JABTEG010000010">
    <property type="protein sequence ID" value="KAG4304167.1"/>
    <property type="molecule type" value="Genomic_DNA"/>
</dbReference>
<evidence type="ECO:0000313" key="1">
    <source>
        <dbReference type="EMBL" id="KAG4304167.1"/>
    </source>
</evidence>
<proteinExistence type="predicted"/>
<protein>
    <submittedName>
        <fullName evidence="1">Uncharacterized protein</fullName>
    </submittedName>
</protein>
<comment type="caution">
    <text evidence="1">The sequence shown here is derived from an EMBL/GenBank/DDBJ whole genome shotgun (WGS) entry which is preliminary data.</text>
</comment>
<accession>A0ACB7CCE7</accession>
<name>A0ACB7CCE7_9ASCO</name>